<comment type="caution">
    <text evidence="5">The sequence shown here is derived from an EMBL/GenBank/DDBJ whole genome shotgun (WGS) entry which is preliminary data.</text>
</comment>
<evidence type="ECO:0000259" key="4">
    <source>
        <dbReference type="Pfam" id="PF00135"/>
    </source>
</evidence>
<dbReference type="SUPFAM" id="SSF53474">
    <property type="entry name" value="alpha/beta-Hydrolases"/>
    <property type="match status" value="1"/>
</dbReference>
<protein>
    <recommendedName>
        <fullName evidence="3">Carboxylic ester hydrolase</fullName>
        <ecNumber evidence="3">3.1.1.-</ecNumber>
    </recommendedName>
</protein>
<keyword evidence="2 3" id="KW-0378">Hydrolase</keyword>
<dbReference type="GO" id="GO:0052689">
    <property type="term" value="F:carboxylic ester hydrolase activity"/>
    <property type="evidence" value="ECO:0007669"/>
    <property type="project" value="TreeGrafter"/>
</dbReference>
<evidence type="ECO:0000256" key="1">
    <source>
        <dbReference type="ARBA" id="ARBA00005964"/>
    </source>
</evidence>
<dbReference type="PANTHER" id="PTHR43918">
    <property type="entry name" value="ACETYLCHOLINESTERASE"/>
    <property type="match status" value="1"/>
</dbReference>
<dbReference type="InterPro" id="IPR019826">
    <property type="entry name" value="Carboxylesterase_B_AS"/>
</dbReference>
<name>A0A844WEU5_9RHOB</name>
<dbReference type="RefSeq" id="WP_160383576.1">
    <property type="nucleotide sequence ID" value="NZ_WNXQ01000010.1"/>
</dbReference>
<evidence type="ECO:0000256" key="3">
    <source>
        <dbReference type="RuleBase" id="RU361235"/>
    </source>
</evidence>
<dbReference type="InterPro" id="IPR050654">
    <property type="entry name" value="AChE-related_enzymes"/>
</dbReference>
<evidence type="ECO:0000256" key="2">
    <source>
        <dbReference type="ARBA" id="ARBA00022801"/>
    </source>
</evidence>
<dbReference type="Proteomes" id="UP000443843">
    <property type="component" value="Unassembled WGS sequence"/>
</dbReference>
<dbReference type="EC" id="3.1.1.-" evidence="3"/>
<reference evidence="5 6" key="1">
    <citation type="submission" date="2019-11" db="EMBL/GenBank/DDBJ databases">
        <title>Pseudooceanicola pacifica sp. nov., isolated from deep-sea sediment of the Pacific Ocean.</title>
        <authorList>
            <person name="Lyu L."/>
        </authorList>
    </citation>
    <scope>NUCLEOTIDE SEQUENCE [LARGE SCALE GENOMIC DNA]</scope>
    <source>
        <strain evidence="5 6">216_PA32_1</strain>
    </source>
</reference>
<dbReference type="InterPro" id="IPR002018">
    <property type="entry name" value="CarbesteraseB"/>
</dbReference>
<organism evidence="5 6">
    <name type="scientific">Pseudooceanicola pacificus</name>
    <dbReference type="NCBI Taxonomy" id="2676438"/>
    <lineage>
        <taxon>Bacteria</taxon>
        <taxon>Pseudomonadati</taxon>
        <taxon>Pseudomonadota</taxon>
        <taxon>Alphaproteobacteria</taxon>
        <taxon>Rhodobacterales</taxon>
        <taxon>Paracoccaceae</taxon>
        <taxon>Pseudooceanicola</taxon>
    </lineage>
</organism>
<dbReference type="Gene3D" id="3.40.50.1820">
    <property type="entry name" value="alpha/beta hydrolase"/>
    <property type="match status" value="1"/>
</dbReference>
<dbReference type="PANTHER" id="PTHR43918:SF4">
    <property type="entry name" value="CARBOXYLIC ESTER HYDROLASE"/>
    <property type="match status" value="1"/>
</dbReference>
<proteinExistence type="inferred from homology"/>
<dbReference type="EMBL" id="WNXQ01000010">
    <property type="protein sequence ID" value="MWB79362.1"/>
    <property type="molecule type" value="Genomic_DNA"/>
</dbReference>
<dbReference type="AlphaFoldDB" id="A0A844WEU5"/>
<dbReference type="InterPro" id="IPR029058">
    <property type="entry name" value="AB_hydrolase_fold"/>
</dbReference>
<dbReference type="Pfam" id="PF00135">
    <property type="entry name" value="COesterase"/>
    <property type="match status" value="1"/>
</dbReference>
<sequence length="528" mass="56079">MEIPAMLETGRAGAAPVADAPCGAISGLRVEGVQQYLGIPYGTARRFETAEPCPPFTAPYRAEARGPRCPQIRRMAQGDWLNFLNDPTPTGEDCLVLNVFAPDIPATGKRPVMVWLHGGGYISGSGGSPGADGSHLAARGDVVVVSLNHRLNAFGFTYLPEIVPGHTGVNTGMTDIVLALKWVRDNVAAFGGDPGNVTIFGQSGGGSKVAILMAMPSAEGLFHRAVVQSASSLLRMATPERATRCARLLLEELGIDDPTPEALSAADPETVLQARLRAVARNDGIDDFRPVVDPGTLPANPFEPASLARSAHIPLMIGTCEDEMSFFLAAAGVDFDRIDMDMARARFAGFSRASPDLAGAVLDNIRAGHPDELPSQILVRALSEQMYRRNDREAADLRTAAGGAPVWTYLFRWKTAALDGHLKSPHTMCIPFIFGSVAAAAPLLGRPEQARALADSVMDTWLAFARTGDPNHAGLPDWPVHETTTRPTMIFDDECHVAMDPLPETRKAIAACPAYSTDSGAATLGAAV</sequence>
<accession>A0A844WEU5</accession>
<evidence type="ECO:0000313" key="6">
    <source>
        <dbReference type="Proteomes" id="UP000443843"/>
    </source>
</evidence>
<gene>
    <name evidence="5" type="ORF">GLS40_15085</name>
</gene>
<feature type="domain" description="Carboxylesterase type B" evidence="4">
    <location>
        <begin position="15"/>
        <end position="492"/>
    </location>
</feature>
<evidence type="ECO:0000313" key="5">
    <source>
        <dbReference type="EMBL" id="MWB79362.1"/>
    </source>
</evidence>
<keyword evidence="6" id="KW-1185">Reference proteome</keyword>
<dbReference type="PROSITE" id="PS00122">
    <property type="entry name" value="CARBOXYLESTERASE_B_1"/>
    <property type="match status" value="1"/>
</dbReference>
<comment type="similarity">
    <text evidence="1 3">Belongs to the type-B carboxylesterase/lipase family.</text>
</comment>